<dbReference type="PANTHER" id="PTHR11773">
    <property type="entry name" value="GLYCINE DEHYDROGENASE, DECARBOXYLATING"/>
    <property type="match status" value="1"/>
</dbReference>
<dbReference type="InterPro" id="IPR020581">
    <property type="entry name" value="GDC_P"/>
</dbReference>
<dbReference type="GO" id="GO:0030170">
    <property type="term" value="F:pyridoxal phosphate binding"/>
    <property type="evidence" value="ECO:0007669"/>
    <property type="project" value="TreeGrafter"/>
</dbReference>
<dbReference type="AlphaFoldDB" id="A0AAV2QIS5"/>
<dbReference type="InterPro" id="IPR049315">
    <property type="entry name" value="GDC-P_N"/>
</dbReference>
<evidence type="ECO:0000256" key="4">
    <source>
        <dbReference type="ARBA" id="ARBA00049026"/>
    </source>
</evidence>
<evidence type="ECO:0000256" key="2">
    <source>
        <dbReference type="ARBA" id="ARBA00022898"/>
    </source>
</evidence>
<proteinExistence type="predicted"/>
<evidence type="ECO:0000313" key="7">
    <source>
        <dbReference type="Proteomes" id="UP001497623"/>
    </source>
</evidence>
<evidence type="ECO:0000259" key="5">
    <source>
        <dbReference type="Pfam" id="PF02347"/>
    </source>
</evidence>
<dbReference type="EC" id="1.4.4.2" evidence="1"/>
<dbReference type="InterPro" id="IPR015421">
    <property type="entry name" value="PyrdxlP-dep_Trfase_major"/>
</dbReference>
<dbReference type="Proteomes" id="UP001497623">
    <property type="component" value="Unassembled WGS sequence"/>
</dbReference>
<feature type="domain" description="Glycine cleavage system P-protein N-terminal" evidence="5">
    <location>
        <begin position="50"/>
        <end position="338"/>
    </location>
</feature>
<keyword evidence="2" id="KW-0663">Pyridoxal phosphate</keyword>
<dbReference type="GO" id="GO:0005960">
    <property type="term" value="C:glycine cleavage complex"/>
    <property type="evidence" value="ECO:0007669"/>
    <property type="project" value="TreeGrafter"/>
</dbReference>
<evidence type="ECO:0000313" key="6">
    <source>
        <dbReference type="EMBL" id="CAL4085347.1"/>
    </source>
</evidence>
<reference evidence="6 7" key="1">
    <citation type="submission" date="2024-05" db="EMBL/GenBank/DDBJ databases">
        <authorList>
            <person name="Wallberg A."/>
        </authorList>
    </citation>
    <scope>NUCLEOTIDE SEQUENCE [LARGE SCALE GENOMIC DNA]</scope>
</reference>
<dbReference type="GO" id="GO:0016594">
    <property type="term" value="F:glycine binding"/>
    <property type="evidence" value="ECO:0007669"/>
    <property type="project" value="TreeGrafter"/>
</dbReference>
<organism evidence="6 7">
    <name type="scientific">Meganyctiphanes norvegica</name>
    <name type="common">Northern krill</name>
    <name type="synonym">Thysanopoda norvegica</name>
    <dbReference type="NCBI Taxonomy" id="48144"/>
    <lineage>
        <taxon>Eukaryota</taxon>
        <taxon>Metazoa</taxon>
        <taxon>Ecdysozoa</taxon>
        <taxon>Arthropoda</taxon>
        <taxon>Crustacea</taxon>
        <taxon>Multicrustacea</taxon>
        <taxon>Malacostraca</taxon>
        <taxon>Eumalacostraca</taxon>
        <taxon>Eucarida</taxon>
        <taxon>Euphausiacea</taxon>
        <taxon>Euphausiidae</taxon>
        <taxon>Meganyctiphanes</taxon>
    </lineage>
</organism>
<dbReference type="InterPro" id="IPR015424">
    <property type="entry name" value="PyrdxlP-dep_Trfase"/>
</dbReference>
<comment type="catalytic activity">
    <reaction evidence="4">
        <text>N(6)-[(R)-lipoyl]-L-lysyl-[glycine-cleavage complex H protein] + glycine + H(+) = N(6)-[(R)-S(8)-aminomethyldihydrolipoyl]-L-lysyl-[glycine-cleavage complex H protein] + CO2</text>
        <dbReference type="Rhea" id="RHEA:24304"/>
        <dbReference type="Rhea" id="RHEA-COMP:10494"/>
        <dbReference type="Rhea" id="RHEA-COMP:10495"/>
        <dbReference type="ChEBI" id="CHEBI:15378"/>
        <dbReference type="ChEBI" id="CHEBI:16526"/>
        <dbReference type="ChEBI" id="CHEBI:57305"/>
        <dbReference type="ChEBI" id="CHEBI:83099"/>
        <dbReference type="ChEBI" id="CHEBI:83143"/>
        <dbReference type="EC" id="1.4.4.2"/>
    </reaction>
</comment>
<dbReference type="SUPFAM" id="SSF53383">
    <property type="entry name" value="PLP-dependent transferases"/>
    <property type="match status" value="1"/>
</dbReference>
<sequence>MLRAPKCAIVLEAGLQAALKARQAVPLLQLQVRAASQVSKLLPRPDDFSKRHIGPRDADQVKMLKLLGYESLNELTDATVPENIRLNRELMVEEPLGEHHLLDRIREISDKNEVWRSYIGMGYHNCCVPHAILRNIFENPGWTTQYTPYQPECAQGRLQSLLNYQTMVTDMTGLAVANASLLDEGTAAAEAMGLCYRQNKRRKIYLSDKLHPQTIAVVQTRAIPLGLECIIGEAMEMDFSNRDVCCVIFQYPDTTGNIMDFSNLVAEAKANGTMSVCATDLLSLALLTPPGEFGCDIAVGTSQRLGIPLGYGGPHAGFFSCREPLVRLMPGRMIGVTR</sequence>
<dbReference type="EMBL" id="CAXKWB010006986">
    <property type="protein sequence ID" value="CAL4085347.1"/>
    <property type="molecule type" value="Genomic_DNA"/>
</dbReference>
<name>A0AAV2QIS5_MEGNR</name>
<dbReference type="Gene3D" id="3.40.640.10">
    <property type="entry name" value="Type I PLP-dependent aspartate aminotransferase-like (Major domain)"/>
    <property type="match status" value="1"/>
</dbReference>
<keyword evidence="7" id="KW-1185">Reference proteome</keyword>
<keyword evidence="3" id="KW-0560">Oxidoreductase</keyword>
<dbReference type="GO" id="GO:0004375">
    <property type="term" value="F:glycine dehydrogenase (decarboxylating) activity"/>
    <property type="evidence" value="ECO:0007669"/>
    <property type="project" value="UniProtKB-EC"/>
</dbReference>
<dbReference type="PANTHER" id="PTHR11773:SF1">
    <property type="entry name" value="GLYCINE DEHYDROGENASE (DECARBOXYLATING), MITOCHONDRIAL"/>
    <property type="match status" value="1"/>
</dbReference>
<comment type="caution">
    <text evidence="6">The sequence shown here is derived from an EMBL/GenBank/DDBJ whole genome shotgun (WGS) entry which is preliminary data.</text>
</comment>
<dbReference type="FunFam" id="3.40.640.10:FF:000199">
    <property type="entry name" value="Glycine dehydrogenase [decarboxylating], mitochondrial"/>
    <property type="match status" value="1"/>
</dbReference>
<gene>
    <name evidence="6" type="ORF">MNOR_LOCUS12653</name>
</gene>
<accession>A0AAV2QIS5</accession>
<evidence type="ECO:0000256" key="1">
    <source>
        <dbReference type="ARBA" id="ARBA00012134"/>
    </source>
</evidence>
<dbReference type="Gene3D" id="3.90.1150.10">
    <property type="entry name" value="Aspartate Aminotransferase, domain 1"/>
    <property type="match status" value="1"/>
</dbReference>
<dbReference type="GO" id="GO:0005739">
    <property type="term" value="C:mitochondrion"/>
    <property type="evidence" value="ECO:0007669"/>
    <property type="project" value="TreeGrafter"/>
</dbReference>
<feature type="non-terminal residue" evidence="6">
    <location>
        <position position="338"/>
    </location>
</feature>
<dbReference type="Pfam" id="PF02347">
    <property type="entry name" value="GDC-P"/>
    <property type="match status" value="1"/>
</dbReference>
<dbReference type="GO" id="GO:0019464">
    <property type="term" value="P:glycine decarboxylation via glycine cleavage system"/>
    <property type="evidence" value="ECO:0007669"/>
    <property type="project" value="TreeGrafter"/>
</dbReference>
<evidence type="ECO:0000256" key="3">
    <source>
        <dbReference type="ARBA" id="ARBA00023002"/>
    </source>
</evidence>
<protein>
    <recommendedName>
        <fullName evidence="1">glycine dehydrogenase (aminomethyl-transferring)</fullName>
        <ecNumber evidence="1">1.4.4.2</ecNumber>
    </recommendedName>
</protein>
<dbReference type="InterPro" id="IPR015422">
    <property type="entry name" value="PyrdxlP-dep_Trfase_small"/>
</dbReference>